<dbReference type="EMBL" id="CAJNOM010000792">
    <property type="protein sequence ID" value="CAF1563147.1"/>
    <property type="molecule type" value="Genomic_DNA"/>
</dbReference>
<dbReference type="AlphaFoldDB" id="A0A815XX43"/>
<dbReference type="Proteomes" id="UP000663877">
    <property type="component" value="Unassembled WGS sequence"/>
</dbReference>
<accession>A0A815XX43</accession>
<feature type="region of interest" description="Disordered" evidence="1">
    <location>
        <begin position="1"/>
        <end position="74"/>
    </location>
</feature>
<comment type="caution">
    <text evidence="3">The sequence shown here is derived from an EMBL/GenBank/DDBJ whole genome shotgun (WGS) entry which is preliminary data.</text>
</comment>
<reference evidence="3" key="1">
    <citation type="submission" date="2021-02" db="EMBL/GenBank/DDBJ databases">
        <authorList>
            <person name="Nowell W R."/>
        </authorList>
    </citation>
    <scope>NUCLEOTIDE SEQUENCE</scope>
</reference>
<evidence type="ECO:0000313" key="4">
    <source>
        <dbReference type="Proteomes" id="UP000663832"/>
    </source>
</evidence>
<gene>
    <name evidence="2" type="ORF">BJG266_LOCUS31124</name>
    <name evidence="3" type="ORF">QVE165_LOCUS48091</name>
</gene>
<evidence type="ECO:0000313" key="3">
    <source>
        <dbReference type="EMBL" id="CAF1563147.1"/>
    </source>
</evidence>
<feature type="compositionally biased region" description="Polar residues" evidence="1">
    <location>
        <begin position="9"/>
        <end position="22"/>
    </location>
</feature>
<evidence type="ECO:0000313" key="2">
    <source>
        <dbReference type="EMBL" id="CAF1279551.1"/>
    </source>
</evidence>
<protein>
    <submittedName>
        <fullName evidence="3">Uncharacterized protein</fullName>
    </submittedName>
</protein>
<organism evidence="3 4">
    <name type="scientific">Adineta steineri</name>
    <dbReference type="NCBI Taxonomy" id="433720"/>
    <lineage>
        <taxon>Eukaryota</taxon>
        <taxon>Metazoa</taxon>
        <taxon>Spiralia</taxon>
        <taxon>Gnathifera</taxon>
        <taxon>Rotifera</taxon>
        <taxon>Eurotatoria</taxon>
        <taxon>Bdelloidea</taxon>
        <taxon>Adinetida</taxon>
        <taxon>Adinetidae</taxon>
        <taxon>Adineta</taxon>
    </lineage>
</organism>
<name>A0A815XX43_9BILA</name>
<dbReference type="Proteomes" id="UP000663832">
    <property type="component" value="Unassembled WGS sequence"/>
</dbReference>
<evidence type="ECO:0000256" key="1">
    <source>
        <dbReference type="SAM" id="MobiDB-lite"/>
    </source>
</evidence>
<keyword evidence="4" id="KW-1185">Reference proteome</keyword>
<proteinExistence type="predicted"/>
<sequence length="147" mass="17017">MSRPKKTSNHFILSSDLETSNDGNEKKIMRQSSTNRKETRSTKQIRKRARSFIDDEAQEDDQLHTQSGSSSESIRSYIEDNVICNSVNVHDKNSENITKMQIRNENDTSIRDTHQKNEETSIIIIENYTLVQQNKQTGKLVIEFNIL</sequence>
<dbReference type="EMBL" id="CAJNOI010000440">
    <property type="protein sequence ID" value="CAF1279551.1"/>
    <property type="molecule type" value="Genomic_DNA"/>
</dbReference>